<protein>
    <submittedName>
        <fullName evidence="3">Uncharacterized protein</fullName>
    </submittedName>
</protein>
<feature type="region of interest" description="Disordered" evidence="1">
    <location>
        <begin position="200"/>
        <end position="219"/>
    </location>
</feature>
<feature type="compositionally biased region" description="Low complexity" evidence="1">
    <location>
        <begin position="151"/>
        <end position="162"/>
    </location>
</feature>
<evidence type="ECO:0000313" key="3">
    <source>
        <dbReference type="EMBL" id="KAK8130791.1"/>
    </source>
</evidence>
<comment type="caution">
    <text evidence="3">The sequence shown here is derived from an EMBL/GenBank/DDBJ whole genome shotgun (WGS) entry which is preliminary data.</text>
</comment>
<feature type="transmembrane region" description="Helical" evidence="2">
    <location>
        <begin position="171"/>
        <end position="193"/>
    </location>
</feature>
<dbReference type="EMBL" id="JAQQWP010000002">
    <property type="protein sequence ID" value="KAK8130791.1"/>
    <property type="molecule type" value="Genomic_DNA"/>
</dbReference>
<dbReference type="PANTHER" id="PTHR16861:SF4">
    <property type="entry name" value="SH3 DOMAIN PROTEIN (AFU_ORTHOLOGUE AFUA_1G13610)"/>
    <property type="match status" value="1"/>
</dbReference>
<proteinExistence type="predicted"/>
<keyword evidence="2" id="KW-0472">Membrane</keyword>
<dbReference type="AlphaFoldDB" id="A0AAW0RAK8"/>
<evidence type="ECO:0000313" key="4">
    <source>
        <dbReference type="Proteomes" id="UP001392437"/>
    </source>
</evidence>
<sequence>MLEVRQENKGNVYKKPTVSVNGTFAFPKIYGEKYRETSSLNISWSTKYEAVNLQCYQRGKVATPMQLSTNLAEKWFQWDIKVQETNLTEPYVFRIVNARGTAQEKSGGGFWSSSFFIVRDAVPSSTPSATNMPFSTPSPPPVISANEIPLSESTPSASPEVEASSSLAPGAIAGIVVGALAGAALLGFFAFWFGRRKRSKSEPVAAPTDTAYQDATRKQGGYTNAQMAEMHARPMELHGDDSAPAYSWHPGGIHKADGTAYVPHVQPNELDGGHLPPQELPGNTR</sequence>
<keyword evidence="2" id="KW-0812">Transmembrane</keyword>
<name>A0AAW0RAK8_9PEZI</name>
<accession>A0AAW0RAK8</accession>
<feature type="region of interest" description="Disordered" evidence="1">
    <location>
        <begin position="127"/>
        <end position="162"/>
    </location>
</feature>
<keyword evidence="4" id="KW-1185">Reference proteome</keyword>
<feature type="region of interest" description="Disordered" evidence="1">
    <location>
        <begin position="257"/>
        <end position="285"/>
    </location>
</feature>
<evidence type="ECO:0000256" key="2">
    <source>
        <dbReference type="SAM" id="Phobius"/>
    </source>
</evidence>
<keyword evidence="2" id="KW-1133">Transmembrane helix</keyword>
<reference evidence="3 4" key="1">
    <citation type="submission" date="2023-01" db="EMBL/GenBank/DDBJ databases">
        <title>Analysis of 21 Apiospora genomes using comparative genomics revels a genus with tremendous synthesis potential of carbohydrate active enzymes and secondary metabolites.</title>
        <authorList>
            <person name="Sorensen T."/>
        </authorList>
    </citation>
    <scope>NUCLEOTIDE SEQUENCE [LARGE SCALE GENOMIC DNA]</scope>
    <source>
        <strain evidence="3 4">CBS 117206</strain>
    </source>
</reference>
<dbReference type="PANTHER" id="PTHR16861">
    <property type="entry name" value="GLYCOPROTEIN 38"/>
    <property type="match status" value="1"/>
</dbReference>
<dbReference type="Proteomes" id="UP001392437">
    <property type="component" value="Unassembled WGS sequence"/>
</dbReference>
<organism evidence="3 4">
    <name type="scientific">Apiospora kogelbergensis</name>
    <dbReference type="NCBI Taxonomy" id="1337665"/>
    <lineage>
        <taxon>Eukaryota</taxon>
        <taxon>Fungi</taxon>
        <taxon>Dikarya</taxon>
        <taxon>Ascomycota</taxon>
        <taxon>Pezizomycotina</taxon>
        <taxon>Sordariomycetes</taxon>
        <taxon>Xylariomycetidae</taxon>
        <taxon>Amphisphaeriales</taxon>
        <taxon>Apiosporaceae</taxon>
        <taxon>Apiospora</taxon>
    </lineage>
</organism>
<gene>
    <name evidence="3" type="ORF">PG999_003171</name>
</gene>
<evidence type="ECO:0000256" key="1">
    <source>
        <dbReference type="SAM" id="MobiDB-lite"/>
    </source>
</evidence>